<dbReference type="InterPro" id="IPR028345">
    <property type="entry name" value="Antibiotic_NAT-like"/>
</dbReference>
<gene>
    <name evidence="5" type="ORF">EDX97_04370</name>
</gene>
<organism evidence="5 6">
    <name type="scientific">Absicoccus porci</name>
    <dbReference type="NCBI Taxonomy" id="2486576"/>
    <lineage>
        <taxon>Bacteria</taxon>
        <taxon>Bacillati</taxon>
        <taxon>Bacillota</taxon>
        <taxon>Erysipelotrichia</taxon>
        <taxon>Erysipelotrichales</taxon>
        <taxon>Erysipelotrichaceae</taxon>
        <taxon>Absicoccus</taxon>
    </lineage>
</organism>
<dbReference type="InterPro" id="IPR003679">
    <property type="entry name" value="Amioglycoside_AcTrfase"/>
</dbReference>
<evidence type="ECO:0000256" key="2">
    <source>
        <dbReference type="ARBA" id="ARBA00022679"/>
    </source>
</evidence>
<keyword evidence="4" id="KW-0046">Antibiotic resistance</keyword>
<dbReference type="SUPFAM" id="SSF110710">
    <property type="entry name" value="TTHA0583/YokD-like"/>
    <property type="match status" value="1"/>
</dbReference>
<keyword evidence="3 4" id="KW-0012">Acyltransferase</keyword>
<dbReference type="Proteomes" id="UP000276568">
    <property type="component" value="Unassembled WGS sequence"/>
</dbReference>
<dbReference type="GO" id="GO:0046677">
    <property type="term" value="P:response to antibiotic"/>
    <property type="evidence" value="ECO:0007669"/>
    <property type="project" value="UniProtKB-KW"/>
</dbReference>
<comment type="catalytic activity">
    <reaction evidence="4">
        <text>a 2-deoxystreptamine antibiotic + acetyl-CoA = an N(3)-acetyl-2-deoxystreptamine antibiotic + CoA + H(+)</text>
        <dbReference type="Rhea" id="RHEA:12665"/>
        <dbReference type="ChEBI" id="CHEBI:15378"/>
        <dbReference type="ChEBI" id="CHEBI:57287"/>
        <dbReference type="ChEBI" id="CHEBI:57288"/>
        <dbReference type="ChEBI" id="CHEBI:57921"/>
        <dbReference type="ChEBI" id="CHEBI:77452"/>
        <dbReference type="EC" id="2.3.1.81"/>
    </reaction>
</comment>
<keyword evidence="6" id="KW-1185">Reference proteome</keyword>
<protein>
    <recommendedName>
        <fullName evidence="4">Aminoglycoside N(3)-acetyltransferase</fullName>
        <ecNumber evidence="4">2.3.1.-</ecNumber>
    </recommendedName>
</protein>
<keyword evidence="2 4" id="KW-0808">Transferase</keyword>
<evidence type="ECO:0000313" key="5">
    <source>
        <dbReference type="EMBL" id="RNM31789.1"/>
    </source>
</evidence>
<dbReference type="PANTHER" id="PTHR11104:SF0">
    <property type="entry name" value="SPBETA PROPHAGE-DERIVED AMINOGLYCOSIDE N(3')-ACETYLTRANSFERASE-LIKE PROTEIN YOKD"/>
    <property type="match status" value="1"/>
</dbReference>
<dbReference type="Pfam" id="PF02522">
    <property type="entry name" value="Antibiotic_NAT"/>
    <property type="match status" value="1"/>
</dbReference>
<dbReference type="AlphaFoldDB" id="A0A3N0I446"/>
<dbReference type="EMBL" id="RJQC01000001">
    <property type="protein sequence ID" value="RNM31789.1"/>
    <property type="molecule type" value="Genomic_DNA"/>
</dbReference>
<comment type="similarity">
    <text evidence="1 4">Belongs to the antibiotic N-acetyltransferase family.</text>
</comment>
<dbReference type="EC" id="2.3.1.-" evidence="4"/>
<name>A0A3N0I446_9FIRM</name>
<dbReference type="PANTHER" id="PTHR11104">
    <property type="entry name" value="AMINOGLYCOSIDE N3-ACETYLTRANSFERASE"/>
    <property type="match status" value="1"/>
</dbReference>
<comment type="caution">
    <text evidence="5">The sequence shown here is derived from an EMBL/GenBank/DDBJ whole genome shotgun (WGS) entry which is preliminary data.</text>
</comment>
<evidence type="ECO:0000256" key="1">
    <source>
        <dbReference type="ARBA" id="ARBA00006383"/>
    </source>
</evidence>
<evidence type="ECO:0000313" key="6">
    <source>
        <dbReference type="Proteomes" id="UP000276568"/>
    </source>
</evidence>
<evidence type="ECO:0000256" key="3">
    <source>
        <dbReference type="ARBA" id="ARBA00023315"/>
    </source>
</evidence>
<proteinExistence type="inferred from homology"/>
<reference evidence="5 6" key="1">
    <citation type="submission" date="2018-11" db="EMBL/GenBank/DDBJ databases">
        <title>Clostridium sp. nov., a member of the family Erysipelotrichaceae isolated from pig faeces.</title>
        <authorList>
            <person name="Chang Y.-H."/>
        </authorList>
    </citation>
    <scope>NUCLEOTIDE SEQUENCE [LARGE SCALE GENOMIC DNA]</scope>
    <source>
        <strain evidence="5 6">YH-panp20</strain>
    </source>
</reference>
<sequence length="236" mass="26926">MQTKKNMIDIYHQIGIQKGSIVCLQVNMNAIHSILGQAQTCIESLMEVVTNSGCIIVPTFDTSSLDPSCLDGIDYEKWKPLRKEEPGYRRRLTGCDAFGIQFLRNPKVRRSKHPSYSFAYWGNYDESRLEAKPDFPVSFNQALWPMQNENAMNVLIGYDETKSVLPYAIAKKQNIGTWMVQRAKVGMSDPPVFETFMSLSLEKKEQAKCLEACSIHRYMFDDVAYTCLHLDNSSVK</sequence>
<dbReference type="RefSeq" id="WP_128519948.1">
    <property type="nucleotide sequence ID" value="NZ_JAQXZP010000044.1"/>
</dbReference>
<accession>A0A3N0I446</accession>
<dbReference type="GO" id="GO:0046353">
    <property type="term" value="F:aminoglycoside 3-N-acetyltransferase activity"/>
    <property type="evidence" value="ECO:0007669"/>
    <property type="project" value="UniProtKB-EC"/>
</dbReference>
<dbReference type="OrthoDB" id="7330654at2"/>
<evidence type="ECO:0000256" key="4">
    <source>
        <dbReference type="RuleBase" id="RU365031"/>
    </source>
</evidence>